<dbReference type="AlphaFoldDB" id="K9YVJ7"/>
<reference evidence="1" key="1">
    <citation type="submission" date="2012-04" db="EMBL/GenBank/DDBJ databases">
        <title>Finished genome of Dactylococcopsis salina PCC 8305.</title>
        <authorList>
            <consortium name="US DOE Joint Genome Institute"/>
            <person name="Gugger M."/>
            <person name="Coursin T."/>
            <person name="Rippka R."/>
            <person name="Tandeau De Marsac N."/>
            <person name="Huntemann M."/>
            <person name="Wei C.-L."/>
            <person name="Han J."/>
            <person name="Detter J.C."/>
            <person name="Han C."/>
            <person name="Tapia R."/>
            <person name="Daligault H."/>
            <person name="Chen A."/>
            <person name="Krypides N."/>
            <person name="Mavromatis K."/>
            <person name="Markowitz V."/>
            <person name="Szeto E."/>
            <person name="Ivanova N."/>
            <person name="Ovchinnikova G."/>
            <person name="Pagani I."/>
            <person name="Pati A."/>
            <person name="Goodwin L."/>
            <person name="Peters L."/>
            <person name="Pitluck S."/>
            <person name="Woyke T."/>
            <person name="Kerfeld C."/>
        </authorList>
    </citation>
    <scope>NUCLEOTIDE SEQUENCE [LARGE SCALE GENOMIC DNA]</scope>
    <source>
        <strain evidence="1">PCC 8305</strain>
    </source>
</reference>
<protein>
    <submittedName>
        <fullName evidence="1">Haloacid dehalogenase superfamily protein, subfamily IA, variant 3 with third motif having DD or ED</fullName>
    </submittedName>
</protein>
<organism evidence="1 2">
    <name type="scientific">Dactylococcopsis salina (strain PCC 8305)</name>
    <name type="common">Myxobactron salinum</name>
    <dbReference type="NCBI Taxonomy" id="13035"/>
    <lineage>
        <taxon>Bacteria</taxon>
        <taxon>Bacillati</taxon>
        <taxon>Cyanobacteriota</taxon>
        <taxon>Cyanophyceae</taxon>
        <taxon>Nodosilineales</taxon>
        <taxon>Cymatolegaceae</taxon>
        <taxon>Dactylococcopsis</taxon>
    </lineage>
</organism>
<proteinExistence type="predicted"/>
<dbReference type="RefSeq" id="WP_015229539.1">
    <property type="nucleotide sequence ID" value="NC_019780.1"/>
</dbReference>
<dbReference type="HOGENOM" id="CLU_045011_13_1_3"/>
<dbReference type="EMBL" id="CP003944">
    <property type="protein sequence ID" value="AFZ50542.1"/>
    <property type="molecule type" value="Genomic_DNA"/>
</dbReference>
<dbReference type="PANTHER" id="PTHR18901">
    <property type="entry name" value="2-DEOXYGLUCOSE-6-PHOSPHATE PHOSPHATASE 2"/>
    <property type="match status" value="1"/>
</dbReference>
<dbReference type="InterPro" id="IPR006439">
    <property type="entry name" value="HAD-SF_hydro_IA"/>
</dbReference>
<dbReference type="Proteomes" id="UP000010482">
    <property type="component" value="Chromosome"/>
</dbReference>
<accession>K9YVJ7</accession>
<dbReference type="InterPro" id="IPR041492">
    <property type="entry name" value="HAD_2"/>
</dbReference>
<dbReference type="OrthoDB" id="9797743at2"/>
<name>K9YVJ7_DACS8</name>
<dbReference type="InterPro" id="IPR036412">
    <property type="entry name" value="HAD-like_sf"/>
</dbReference>
<dbReference type="NCBIfam" id="NF008087">
    <property type="entry name" value="PRK10826.1"/>
    <property type="match status" value="1"/>
</dbReference>
<dbReference type="KEGG" id="dsl:Dacsa_1888"/>
<dbReference type="STRING" id="13035.Dacsa_1888"/>
<dbReference type="PATRIC" id="fig|13035.3.peg.2148"/>
<dbReference type="SFLD" id="SFLDG01129">
    <property type="entry name" value="C1.5:_HAD__Beta-PGM__Phosphata"/>
    <property type="match status" value="1"/>
</dbReference>
<dbReference type="eggNOG" id="COG0637">
    <property type="taxonomic scope" value="Bacteria"/>
</dbReference>
<gene>
    <name evidence="1" type="ORF">Dacsa_1888</name>
</gene>
<evidence type="ECO:0000313" key="2">
    <source>
        <dbReference type="Proteomes" id="UP000010482"/>
    </source>
</evidence>
<dbReference type="InterPro" id="IPR023198">
    <property type="entry name" value="PGP-like_dom2"/>
</dbReference>
<dbReference type="SUPFAM" id="SSF56784">
    <property type="entry name" value="HAD-like"/>
    <property type="match status" value="1"/>
</dbReference>
<dbReference type="Pfam" id="PF13419">
    <property type="entry name" value="HAD_2"/>
    <property type="match status" value="1"/>
</dbReference>
<dbReference type="NCBIfam" id="TIGR01509">
    <property type="entry name" value="HAD-SF-IA-v3"/>
    <property type="match status" value="1"/>
</dbReference>
<keyword evidence="2" id="KW-1185">Reference proteome</keyword>
<dbReference type="SFLD" id="SFLDS00003">
    <property type="entry name" value="Haloacid_Dehalogenase"/>
    <property type="match status" value="1"/>
</dbReference>
<dbReference type="Gene3D" id="3.40.50.1000">
    <property type="entry name" value="HAD superfamily/HAD-like"/>
    <property type="match status" value="1"/>
</dbReference>
<dbReference type="InterPro" id="IPR023214">
    <property type="entry name" value="HAD_sf"/>
</dbReference>
<dbReference type="PANTHER" id="PTHR18901:SF38">
    <property type="entry name" value="PSEUDOURIDINE-5'-PHOSPHATASE"/>
    <property type="match status" value="1"/>
</dbReference>
<dbReference type="PRINTS" id="PR00413">
    <property type="entry name" value="HADHALOGNASE"/>
</dbReference>
<dbReference type="Gene3D" id="1.10.150.240">
    <property type="entry name" value="Putative phosphatase, domain 2"/>
    <property type="match status" value="1"/>
</dbReference>
<sequence>MLQAIIFDMDGLLIDSEPFWQQAEIEIFAKVGLNLTSKLCEQTMGLRIDEVVNYWYQRHPWEEPSQEEIAQQIVKRVVELIETQGVAKTGVYPLFECLEETNLPLALASSSDYVLIEAVIKRLNLQDKFTVMQSATAEKYGKPHPAVYLSTAEKLGVRATNCLALEDSFNGVLAAKAARMICFAIPEGYPQPDPRFVIADQMFPSLLEAKTALIELIN</sequence>
<evidence type="ECO:0000313" key="1">
    <source>
        <dbReference type="EMBL" id="AFZ50542.1"/>
    </source>
</evidence>